<evidence type="ECO:0000313" key="2">
    <source>
        <dbReference type="Proteomes" id="UP001305647"/>
    </source>
</evidence>
<sequence length="182" mass="20319">MSCWPSDWPVTDASIRKLTGTCTSDLSRIARPYASSSSYPHAPRQHEKTHLHALLVWEGKRRRVILVPSRCLLFDTMATRLGCGTKVPAVPCLRQMSRALSARPSSLCPRLCNRCSPRSLPATSDCALTWLGSETGIVASGDPSTLLKRGKLRHFLTCRARNPLCRVARTAGWLRLWFRCMV</sequence>
<protein>
    <submittedName>
        <fullName evidence="1">Uncharacterized protein</fullName>
    </submittedName>
</protein>
<dbReference type="EMBL" id="MU863642">
    <property type="protein sequence ID" value="KAK4100286.1"/>
    <property type="molecule type" value="Genomic_DNA"/>
</dbReference>
<accession>A0AAN6T0Z7</accession>
<proteinExistence type="predicted"/>
<dbReference type="AlphaFoldDB" id="A0AAN6T0Z7"/>
<reference evidence="1" key="2">
    <citation type="submission" date="2023-05" db="EMBL/GenBank/DDBJ databases">
        <authorList>
            <consortium name="Lawrence Berkeley National Laboratory"/>
            <person name="Steindorff A."/>
            <person name="Hensen N."/>
            <person name="Bonometti L."/>
            <person name="Westerberg I."/>
            <person name="Brannstrom I.O."/>
            <person name="Guillou S."/>
            <person name="Cros-Aarteil S."/>
            <person name="Calhoun S."/>
            <person name="Haridas S."/>
            <person name="Kuo A."/>
            <person name="Mondo S."/>
            <person name="Pangilinan J."/>
            <person name="Riley R."/>
            <person name="Labutti K."/>
            <person name="Andreopoulos B."/>
            <person name="Lipzen A."/>
            <person name="Chen C."/>
            <person name="Yanf M."/>
            <person name="Daum C."/>
            <person name="Ng V."/>
            <person name="Clum A."/>
            <person name="Ohm R."/>
            <person name="Martin F."/>
            <person name="Silar P."/>
            <person name="Natvig D."/>
            <person name="Lalanne C."/>
            <person name="Gautier V."/>
            <person name="Ament-Velasquez S.L."/>
            <person name="Kruys A."/>
            <person name="Hutchinson M.I."/>
            <person name="Powell A.J."/>
            <person name="Barry K."/>
            <person name="Miller A.N."/>
            <person name="Grigoriev I.V."/>
            <person name="Debuchy R."/>
            <person name="Gladieux P."/>
            <person name="Thoren M.H."/>
            <person name="Johannesson H."/>
        </authorList>
    </citation>
    <scope>NUCLEOTIDE SEQUENCE</scope>
    <source>
        <strain evidence="1">CBS 757.83</strain>
    </source>
</reference>
<gene>
    <name evidence="1" type="ORF">N658DRAFT_106367</name>
</gene>
<evidence type="ECO:0000313" key="1">
    <source>
        <dbReference type="EMBL" id="KAK4100286.1"/>
    </source>
</evidence>
<comment type="caution">
    <text evidence="1">The sequence shown here is derived from an EMBL/GenBank/DDBJ whole genome shotgun (WGS) entry which is preliminary data.</text>
</comment>
<dbReference type="Proteomes" id="UP001305647">
    <property type="component" value="Unassembled WGS sequence"/>
</dbReference>
<reference evidence="1" key="1">
    <citation type="journal article" date="2023" name="Mol. Phylogenet. Evol.">
        <title>Genome-scale phylogeny and comparative genomics of the fungal order Sordariales.</title>
        <authorList>
            <person name="Hensen N."/>
            <person name="Bonometti L."/>
            <person name="Westerberg I."/>
            <person name="Brannstrom I.O."/>
            <person name="Guillou S."/>
            <person name="Cros-Aarteil S."/>
            <person name="Calhoun S."/>
            <person name="Haridas S."/>
            <person name="Kuo A."/>
            <person name="Mondo S."/>
            <person name="Pangilinan J."/>
            <person name="Riley R."/>
            <person name="LaButti K."/>
            <person name="Andreopoulos B."/>
            <person name="Lipzen A."/>
            <person name="Chen C."/>
            <person name="Yan M."/>
            <person name="Daum C."/>
            <person name="Ng V."/>
            <person name="Clum A."/>
            <person name="Steindorff A."/>
            <person name="Ohm R.A."/>
            <person name="Martin F."/>
            <person name="Silar P."/>
            <person name="Natvig D.O."/>
            <person name="Lalanne C."/>
            <person name="Gautier V."/>
            <person name="Ament-Velasquez S.L."/>
            <person name="Kruys A."/>
            <person name="Hutchinson M.I."/>
            <person name="Powell A.J."/>
            <person name="Barry K."/>
            <person name="Miller A.N."/>
            <person name="Grigoriev I.V."/>
            <person name="Debuchy R."/>
            <person name="Gladieux P."/>
            <person name="Hiltunen Thoren M."/>
            <person name="Johannesson H."/>
        </authorList>
    </citation>
    <scope>NUCLEOTIDE SEQUENCE</scope>
    <source>
        <strain evidence="1">CBS 757.83</strain>
    </source>
</reference>
<name>A0AAN6T0Z7_9PEZI</name>
<organism evidence="1 2">
    <name type="scientific">Parathielavia hyrcaniae</name>
    <dbReference type="NCBI Taxonomy" id="113614"/>
    <lineage>
        <taxon>Eukaryota</taxon>
        <taxon>Fungi</taxon>
        <taxon>Dikarya</taxon>
        <taxon>Ascomycota</taxon>
        <taxon>Pezizomycotina</taxon>
        <taxon>Sordariomycetes</taxon>
        <taxon>Sordariomycetidae</taxon>
        <taxon>Sordariales</taxon>
        <taxon>Chaetomiaceae</taxon>
        <taxon>Parathielavia</taxon>
    </lineage>
</organism>
<keyword evidence="2" id="KW-1185">Reference proteome</keyword>